<reference evidence="1 2" key="1">
    <citation type="submission" date="2019-05" db="EMBL/GenBank/DDBJ databases">
        <title>Emergence of the Ug99 lineage of the wheat stem rust pathogen through somatic hybridization.</title>
        <authorList>
            <person name="Li F."/>
            <person name="Upadhyaya N.M."/>
            <person name="Sperschneider J."/>
            <person name="Matny O."/>
            <person name="Nguyen-Phuc H."/>
            <person name="Mago R."/>
            <person name="Raley C."/>
            <person name="Miller M.E."/>
            <person name="Silverstein K.A.T."/>
            <person name="Henningsen E."/>
            <person name="Hirsch C.D."/>
            <person name="Visser B."/>
            <person name="Pretorius Z.A."/>
            <person name="Steffenson B.J."/>
            <person name="Schwessinger B."/>
            <person name="Dodds P.N."/>
            <person name="Figueroa M."/>
        </authorList>
    </citation>
    <scope>NUCLEOTIDE SEQUENCE [LARGE SCALE GENOMIC DNA]</scope>
    <source>
        <strain evidence="1">21-0</strain>
    </source>
</reference>
<dbReference type="Proteomes" id="UP000324748">
    <property type="component" value="Unassembled WGS sequence"/>
</dbReference>
<organism evidence="1 2">
    <name type="scientific">Puccinia graminis f. sp. tritici</name>
    <dbReference type="NCBI Taxonomy" id="56615"/>
    <lineage>
        <taxon>Eukaryota</taxon>
        <taxon>Fungi</taxon>
        <taxon>Dikarya</taxon>
        <taxon>Basidiomycota</taxon>
        <taxon>Pucciniomycotina</taxon>
        <taxon>Pucciniomycetes</taxon>
        <taxon>Pucciniales</taxon>
        <taxon>Pucciniaceae</taxon>
        <taxon>Puccinia</taxon>
    </lineage>
</organism>
<keyword evidence="2" id="KW-1185">Reference proteome</keyword>
<protein>
    <submittedName>
        <fullName evidence="1">Uncharacterized protein</fullName>
    </submittedName>
</protein>
<dbReference type="AlphaFoldDB" id="A0A5B0MY16"/>
<sequence length="69" mass="7965">MILSRLETADFMMTRLSPQFSIGKRRLLPLRNSVLMDAPFQGAFGLRLLRRSSPPEEVERTRALPDSQY</sequence>
<evidence type="ECO:0000313" key="1">
    <source>
        <dbReference type="EMBL" id="KAA1080968.1"/>
    </source>
</evidence>
<name>A0A5B0MY16_PUCGR</name>
<gene>
    <name evidence="1" type="ORF">PGT21_026512</name>
</gene>
<accession>A0A5B0MY16</accession>
<comment type="caution">
    <text evidence="1">The sequence shown here is derived from an EMBL/GenBank/DDBJ whole genome shotgun (WGS) entry which is preliminary data.</text>
</comment>
<proteinExistence type="predicted"/>
<dbReference type="EMBL" id="VSWC01000131">
    <property type="protein sequence ID" value="KAA1080968.1"/>
    <property type="molecule type" value="Genomic_DNA"/>
</dbReference>
<evidence type="ECO:0000313" key="2">
    <source>
        <dbReference type="Proteomes" id="UP000324748"/>
    </source>
</evidence>